<evidence type="ECO:0000313" key="11">
    <source>
        <dbReference type="Proteomes" id="UP000267606"/>
    </source>
</evidence>
<evidence type="ECO:0000256" key="6">
    <source>
        <dbReference type="ARBA" id="ARBA00022917"/>
    </source>
</evidence>
<dbReference type="GO" id="GO:0005524">
    <property type="term" value="F:ATP binding"/>
    <property type="evidence" value="ECO:0007669"/>
    <property type="project" value="UniProtKB-KW"/>
</dbReference>
<sequence length="305" mass="34920">MVNLFSSSGTNYLEVGTTRPETLFADCALAVNPNDERYVKYIGLRVQHPLLPDRTLPILADRTVKTDKGTGILKITPTHNFTDFAIARNHANQLSDEDFSRSCVDESGCLINAADFSGMDRFEARNKVIAKLIAYDKYGGTMPYHEQQLRVCSRTGDIIEPMAKKQWFMDCASMNDVALRAIERGLLTVTPKYMRPHLENWLNKKEPWCLSRQLDWGQQIPAFRPNSNSEWIVARNEIEALRIYDKTMTKVDLEQDKDVLDTWFCSSIIPIVMFGKFLFKVGQENELTAFHYLCWKLDTTLLGFG</sequence>
<evidence type="ECO:0000256" key="8">
    <source>
        <dbReference type="ARBA" id="ARBA00029936"/>
    </source>
</evidence>
<keyword evidence="4" id="KW-0547">Nucleotide-binding</keyword>
<reference evidence="12" key="1">
    <citation type="submission" date="2016-06" db="UniProtKB">
        <authorList>
            <consortium name="WormBaseParasite"/>
        </authorList>
    </citation>
    <scope>IDENTIFICATION</scope>
</reference>
<evidence type="ECO:0000256" key="2">
    <source>
        <dbReference type="ARBA" id="ARBA00013169"/>
    </source>
</evidence>
<dbReference type="STRING" id="387005.A0A183HM32"/>
<evidence type="ECO:0000313" key="12">
    <source>
        <dbReference type="WBParaSite" id="OFLC_0000854301-mRNA-1"/>
    </source>
</evidence>
<evidence type="ECO:0000313" key="10">
    <source>
        <dbReference type="EMBL" id="VDO56211.1"/>
    </source>
</evidence>
<reference evidence="10 11" key="2">
    <citation type="submission" date="2018-11" db="EMBL/GenBank/DDBJ databases">
        <authorList>
            <consortium name="Pathogen Informatics"/>
        </authorList>
    </citation>
    <scope>NUCLEOTIDE SEQUENCE [LARGE SCALE GENOMIC DNA]</scope>
</reference>
<dbReference type="InterPro" id="IPR002300">
    <property type="entry name" value="aa-tRNA-synth_Ia"/>
</dbReference>
<dbReference type="InterPro" id="IPR014729">
    <property type="entry name" value="Rossmann-like_a/b/a_fold"/>
</dbReference>
<proteinExistence type="inferred from homology"/>
<dbReference type="PANTHER" id="PTHR11946:SF111">
    <property type="entry name" value="VALINE--TRNA LIGASE"/>
    <property type="match status" value="1"/>
</dbReference>
<accession>A0A183HM32</accession>
<evidence type="ECO:0000256" key="5">
    <source>
        <dbReference type="ARBA" id="ARBA00022840"/>
    </source>
</evidence>
<comment type="similarity">
    <text evidence="1">Belongs to the class-I aminoacyl-tRNA synthetase family.</text>
</comment>
<keyword evidence="5" id="KW-0067">ATP-binding</keyword>
<dbReference type="SUPFAM" id="SSF52374">
    <property type="entry name" value="Nucleotidylyl transferase"/>
    <property type="match status" value="1"/>
</dbReference>
<dbReference type="InterPro" id="IPR002303">
    <property type="entry name" value="Valyl-tRNA_ligase"/>
</dbReference>
<gene>
    <name evidence="10" type="ORF">OFLC_LOCUS8548</name>
</gene>
<dbReference type="Pfam" id="PF00133">
    <property type="entry name" value="tRNA-synt_1"/>
    <property type="match status" value="1"/>
</dbReference>
<dbReference type="GO" id="GO:0004832">
    <property type="term" value="F:valine-tRNA ligase activity"/>
    <property type="evidence" value="ECO:0007669"/>
    <property type="project" value="UniProtKB-EC"/>
</dbReference>
<dbReference type="GO" id="GO:0005829">
    <property type="term" value="C:cytosol"/>
    <property type="evidence" value="ECO:0007669"/>
    <property type="project" value="TreeGrafter"/>
</dbReference>
<dbReference type="GO" id="GO:0006438">
    <property type="term" value="P:valyl-tRNA aminoacylation"/>
    <property type="evidence" value="ECO:0007669"/>
    <property type="project" value="InterPro"/>
</dbReference>
<evidence type="ECO:0000256" key="4">
    <source>
        <dbReference type="ARBA" id="ARBA00022741"/>
    </source>
</evidence>
<evidence type="ECO:0000259" key="9">
    <source>
        <dbReference type="Pfam" id="PF00133"/>
    </source>
</evidence>
<keyword evidence="11" id="KW-1185">Reference proteome</keyword>
<keyword evidence="3" id="KW-0436">Ligase</keyword>
<evidence type="ECO:0000256" key="7">
    <source>
        <dbReference type="ARBA" id="ARBA00023146"/>
    </source>
</evidence>
<dbReference type="EMBL" id="UZAJ01009771">
    <property type="protein sequence ID" value="VDO56211.1"/>
    <property type="molecule type" value="Genomic_DNA"/>
</dbReference>
<evidence type="ECO:0000256" key="3">
    <source>
        <dbReference type="ARBA" id="ARBA00022598"/>
    </source>
</evidence>
<dbReference type="InterPro" id="IPR009008">
    <property type="entry name" value="Val/Leu/Ile-tRNA-synth_edit"/>
</dbReference>
<evidence type="ECO:0000256" key="1">
    <source>
        <dbReference type="ARBA" id="ARBA00005594"/>
    </source>
</evidence>
<feature type="domain" description="Aminoacyl-tRNA synthetase class Ia" evidence="9">
    <location>
        <begin position="148"/>
        <end position="273"/>
    </location>
</feature>
<dbReference type="PANTHER" id="PTHR11946">
    <property type="entry name" value="VALYL-TRNA SYNTHETASES"/>
    <property type="match status" value="1"/>
</dbReference>
<dbReference type="GO" id="GO:0002161">
    <property type="term" value="F:aminoacyl-tRNA deacylase activity"/>
    <property type="evidence" value="ECO:0007669"/>
    <property type="project" value="InterPro"/>
</dbReference>
<keyword evidence="7" id="KW-0030">Aminoacyl-tRNA synthetase</keyword>
<dbReference type="SUPFAM" id="SSF50677">
    <property type="entry name" value="ValRS/IleRS/LeuRS editing domain"/>
    <property type="match status" value="1"/>
</dbReference>
<dbReference type="PRINTS" id="PR00986">
    <property type="entry name" value="TRNASYNTHVAL"/>
</dbReference>
<dbReference type="Gene3D" id="3.90.740.10">
    <property type="entry name" value="Valyl/Leucyl/Isoleucyl-tRNA synthetase, editing domain"/>
    <property type="match status" value="2"/>
</dbReference>
<keyword evidence="6" id="KW-0648">Protein biosynthesis</keyword>
<dbReference type="AlphaFoldDB" id="A0A183HM32"/>
<dbReference type="Gene3D" id="3.40.50.620">
    <property type="entry name" value="HUPs"/>
    <property type="match status" value="1"/>
</dbReference>
<organism evidence="12">
    <name type="scientific">Onchocerca flexuosa</name>
    <dbReference type="NCBI Taxonomy" id="387005"/>
    <lineage>
        <taxon>Eukaryota</taxon>
        <taxon>Metazoa</taxon>
        <taxon>Ecdysozoa</taxon>
        <taxon>Nematoda</taxon>
        <taxon>Chromadorea</taxon>
        <taxon>Rhabditida</taxon>
        <taxon>Spirurina</taxon>
        <taxon>Spiruromorpha</taxon>
        <taxon>Filarioidea</taxon>
        <taxon>Onchocercidae</taxon>
        <taxon>Onchocerca</taxon>
    </lineage>
</organism>
<name>A0A183HM32_9BILA</name>
<dbReference type="EC" id="6.1.1.9" evidence="2"/>
<dbReference type="Proteomes" id="UP000267606">
    <property type="component" value="Unassembled WGS sequence"/>
</dbReference>
<dbReference type="WBParaSite" id="OFLC_0000854301-mRNA-1">
    <property type="protein sequence ID" value="OFLC_0000854301-mRNA-1"/>
    <property type="gene ID" value="OFLC_0000854301"/>
</dbReference>
<protein>
    <recommendedName>
        <fullName evidence="2">valine--tRNA ligase</fullName>
        <ecNumber evidence="2">6.1.1.9</ecNumber>
    </recommendedName>
    <alternativeName>
        <fullName evidence="8">Valyl-tRNA synthetase</fullName>
    </alternativeName>
</protein>